<dbReference type="PANTHER" id="PTHR37946">
    <property type="entry name" value="SLL1969 PROTEIN"/>
    <property type="match status" value="1"/>
</dbReference>
<accession>A2CAS9</accession>
<dbReference type="RefSeq" id="WP_011826474.1">
    <property type="nucleotide sequence ID" value="NC_008820.1"/>
</dbReference>
<protein>
    <submittedName>
        <fullName evidence="1">Lipase family protein</fullName>
        <ecNumber evidence="1">3.1.1.3</ecNumber>
    </submittedName>
</protein>
<evidence type="ECO:0000313" key="2">
    <source>
        <dbReference type="Proteomes" id="UP000002274"/>
    </source>
</evidence>
<dbReference type="BioCyc" id="PMAR59922:G1G80-1602-MONOMER"/>
<name>A2CAS9_PROM3</name>
<dbReference type="Proteomes" id="UP000002274">
    <property type="component" value="Chromosome"/>
</dbReference>
<dbReference type="PANTHER" id="PTHR37946:SF1">
    <property type="entry name" value="SLL1969 PROTEIN"/>
    <property type="match status" value="1"/>
</dbReference>
<dbReference type="KEGG" id="pmf:P9303_18471"/>
<dbReference type="Gene3D" id="3.40.50.1820">
    <property type="entry name" value="alpha/beta hydrolase"/>
    <property type="match status" value="1"/>
</dbReference>
<keyword evidence="1" id="KW-0378">Hydrolase</keyword>
<reference evidence="1 2" key="1">
    <citation type="journal article" date="2007" name="PLoS Genet.">
        <title>Patterns and implications of gene gain and loss in the evolution of Prochlorococcus.</title>
        <authorList>
            <person name="Kettler G.C."/>
            <person name="Martiny A.C."/>
            <person name="Huang K."/>
            <person name="Zucker J."/>
            <person name="Coleman M.L."/>
            <person name="Rodrigue S."/>
            <person name="Chen F."/>
            <person name="Lapidus A."/>
            <person name="Ferriera S."/>
            <person name="Johnson J."/>
            <person name="Steglich C."/>
            <person name="Church G.M."/>
            <person name="Richardson P."/>
            <person name="Chisholm S.W."/>
        </authorList>
    </citation>
    <scope>NUCLEOTIDE SEQUENCE [LARGE SCALE GENOMIC DNA]</scope>
    <source>
        <strain evidence="1 2">MIT 9303</strain>
    </source>
</reference>
<evidence type="ECO:0000313" key="1">
    <source>
        <dbReference type="EMBL" id="ABM78589.1"/>
    </source>
</evidence>
<dbReference type="STRING" id="59922.P9303_18471"/>
<organism evidence="1 2">
    <name type="scientific">Prochlorococcus marinus (strain MIT 9303)</name>
    <dbReference type="NCBI Taxonomy" id="59922"/>
    <lineage>
        <taxon>Bacteria</taxon>
        <taxon>Bacillati</taxon>
        <taxon>Cyanobacteriota</taxon>
        <taxon>Cyanophyceae</taxon>
        <taxon>Synechococcales</taxon>
        <taxon>Prochlorococcaceae</taxon>
        <taxon>Prochlorococcus</taxon>
    </lineage>
</organism>
<dbReference type="AlphaFoldDB" id="A2CAS9"/>
<gene>
    <name evidence="1" type="ordered locus">P9303_18471</name>
</gene>
<dbReference type="EC" id="3.1.1.3" evidence="1"/>
<dbReference type="SUPFAM" id="SSF53474">
    <property type="entry name" value="alpha/beta-Hydrolases"/>
    <property type="match status" value="1"/>
</dbReference>
<dbReference type="ESTHER" id="prom3-a2cas9">
    <property type="family name" value="Lipase_2"/>
</dbReference>
<dbReference type="InterPro" id="IPR029058">
    <property type="entry name" value="AB_hydrolase_fold"/>
</dbReference>
<dbReference type="HOGENOM" id="CLU_029537_5_0_3"/>
<proteinExistence type="predicted"/>
<sequence length="206" mass="23045">MFTHVASVDKPRRPLVLVHGLWDTPHLFRRLVKALEQHQLPLQIPHLPHRLGVVPLSKLAETLDQLIVEQWGAETVIDVLGFSMGGVISRIWLQQLGGSRRTHRFLSVGSPQRGTITAQWIPACLFAGLADMKRDSPLLRQLNGDVSALEDIECSSYFCRWDVMVVPGWQAVLPVGEQQAVPVITHQQLMSHPLALKLLISKLLSN</sequence>
<dbReference type="EMBL" id="CP000554">
    <property type="protein sequence ID" value="ABM78589.1"/>
    <property type="molecule type" value="Genomic_DNA"/>
</dbReference>
<dbReference type="Pfam" id="PF02089">
    <property type="entry name" value="Palm_thioest"/>
    <property type="match status" value="1"/>
</dbReference>
<dbReference type="GO" id="GO:0004806">
    <property type="term" value="F:triacylglycerol lipase activity"/>
    <property type="evidence" value="ECO:0007669"/>
    <property type="project" value="UniProtKB-EC"/>
</dbReference>